<dbReference type="STRING" id="1461693.ATO10_08012"/>
<organism evidence="7 8">
    <name type="scientific">Actibacterium atlanticum</name>
    <dbReference type="NCBI Taxonomy" id="1461693"/>
    <lineage>
        <taxon>Bacteria</taxon>
        <taxon>Pseudomonadati</taxon>
        <taxon>Pseudomonadota</taxon>
        <taxon>Alphaproteobacteria</taxon>
        <taxon>Rhodobacterales</taxon>
        <taxon>Roseobacteraceae</taxon>
        <taxon>Actibacterium</taxon>
    </lineage>
</organism>
<keyword evidence="2 5" id="KW-0812">Transmembrane</keyword>
<dbReference type="OrthoDB" id="4391260at2"/>
<keyword evidence="3 5" id="KW-1133">Transmembrane helix</keyword>
<dbReference type="AlphaFoldDB" id="A0A058ZL31"/>
<comment type="caution">
    <text evidence="7">The sequence shown here is derived from an EMBL/GenBank/DDBJ whole genome shotgun (WGS) entry which is preliminary data.</text>
</comment>
<feature type="transmembrane region" description="Helical" evidence="5">
    <location>
        <begin position="7"/>
        <end position="26"/>
    </location>
</feature>
<feature type="transmembrane region" description="Helical" evidence="5">
    <location>
        <begin position="38"/>
        <end position="59"/>
    </location>
</feature>
<dbReference type="Proteomes" id="UP000024836">
    <property type="component" value="Unassembled WGS sequence"/>
</dbReference>
<feature type="transmembrane region" description="Helical" evidence="5">
    <location>
        <begin position="306"/>
        <end position="326"/>
    </location>
</feature>
<evidence type="ECO:0000256" key="1">
    <source>
        <dbReference type="ARBA" id="ARBA00004141"/>
    </source>
</evidence>
<dbReference type="PANTHER" id="PTHR37422">
    <property type="entry name" value="TEICHURONIC ACID BIOSYNTHESIS PROTEIN TUAE"/>
    <property type="match status" value="1"/>
</dbReference>
<feature type="transmembrane region" description="Helical" evidence="5">
    <location>
        <begin position="71"/>
        <end position="90"/>
    </location>
</feature>
<sequence length="404" mass="45027">MNLVHILPRYALAAMVLLVVLPYTLMPNWSMRVYISSSGIATMFQIGGLLAFLVLASPLLAKAIQLNRSNVIILGGVYFLLAFLTAPLGIKPQSSAIYTVLMVIFILMSMAVVREADFSKSLALSNRVVMFVVLGIMIVFPYNGSTFGGIQPNIFSKSCLTIFCLSYADPNRFFRISSKVVSILAVIFVTSRSAGIAMIIIFLATYVIRIARRNSTGITYATSLWLCGIALILFGLFYGIYPNAAETFFYNATDKNIQGRFDAWEASIYGIQQSPIIGHGFRSRDGYEHELWEYSRLEAVNAHNGYINSILDMGILGTAIVLFLWVSEMFKNFKALADRNLPDSTRRVLMCFTTVMVASLFTWLSEPLTFNFGNPWSILLVLAIFTSSEIRIRGQKLKLSASHF</sequence>
<evidence type="ECO:0000256" key="2">
    <source>
        <dbReference type="ARBA" id="ARBA00022692"/>
    </source>
</evidence>
<feature type="transmembrane region" description="Helical" evidence="5">
    <location>
        <begin position="96"/>
        <end position="113"/>
    </location>
</feature>
<evidence type="ECO:0000313" key="8">
    <source>
        <dbReference type="Proteomes" id="UP000024836"/>
    </source>
</evidence>
<dbReference type="InterPro" id="IPR051533">
    <property type="entry name" value="WaaL-like"/>
</dbReference>
<keyword evidence="7" id="KW-0436">Ligase</keyword>
<evidence type="ECO:0000259" key="6">
    <source>
        <dbReference type="Pfam" id="PF04932"/>
    </source>
</evidence>
<accession>A0A058ZL31</accession>
<keyword evidence="4 5" id="KW-0472">Membrane</keyword>
<evidence type="ECO:0000313" key="7">
    <source>
        <dbReference type="EMBL" id="KCV82319.1"/>
    </source>
</evidence>
<name>A0A058ZL31_9RHOB</name>
<evidence type="ECO:0000256" key="4">
    <source>
        <dbReference type="ARBA" id="ARBA00023136"/>
    </source>
</evidence>
<dbReference type="Pfam" id="PF04932">
    <property type="entry name" value="Wzy_C"/>
    <property type="match status" value="1"/>
</dbReference>
<dbReference type="eggNOG" id="COG3307">
    <property type="taxonomic scope" value="Bacteria"/>
</dbReference>
<comment type="subcellular location">
    <subcellularLocation>
        <location evidence="1">Membrane</location>
        <topology evidence="1">Multi-pass membrane protein</topology>
    </subcellularLocation>
</comment>
<gene>
    <name evidence="7" type="ORF">ATO10_08012</name>
</gene>
<reference evidence="7 8" key="1">
    <citation type="submission" date="2013-04" db="EMBL/GenBank/DDBJ databases">
        <title>Shimia sp. 22II-S11-Z10 Genome Sequencing.</title>
        <authorList>
            <person name="Lai Q."/>
            <person name="Li G."/>
            <person name="Shao Z."/>
        </authorList>
    </citation>
    <scope>NUCLEOTIDE SEQUENCE [LARGE SCALE GENOMIC DNA]</scope>
    <source>
        <strain evidence="8">22II-S11-Z10</strain>
    </source>
</reference>
<dbReference type="EMBL" id="AQQY01000004">
    <property type="protein sequence ID" value="KCV82319.1"/>
    <property type="molecule type" value="Genomic_DNA"/>
</dbReference>
<dbReference type="InterPro" id="IPR007016">
    <property type="entry name" value="O-antigen_ligase-rel_domated"/>
</dbReference>
<dbReference type="PANTHER" id="PTHR37422:SF13">
    <property type="entry name" value="LIPOPOLYSACCHARIDE BIOSYNTHESIS PROTEIN PA4999-RELATED"/>
    <property type="match status" value="1"/>
</dbReference>
<feature type="transmembrane region" description="Helical" evidence="5">
    <location>
        <begin position="180"/>
        <end position="208"/>
    </location>
</feature>
<keyword evidence="8" id="KW-1185">Reference proteome</keyword>
<proteinExistence type="predicted"/>
<evidence type="ECO:0000256" key="5">
    <source>
        <dbReference type="SAM" id="Phobius"/>
    </source>
</evidence>
<feature type="transmembrane region" description="Helical" evidence="5">
    <location>
        <begin position="125"/>
        <end position="142"/>
    </location>
</feature>
<evidence type="ECO:0000256" key="3">
    <source>
        <dbReference type="ARBA" id="ARBA00022989"/>
    </source>
</evidence>
<feature type="transmembrane region" description="Helical" evidence="5">
    <location>
        <begin position="347"/>
        <end position="364"/>
    </location>
</feature>
<dbReference type="GO" id="GO:0016020">
    <property type="term" value="C:membrane"/>
    <property type="evidence" value="ECO:0007669"/>
    <property type="project" value="UniProtKB-SubCell"/>
</dbReference>
<feature type="domain" description="O-antigen ligase-related" evidence="6">
    <location>
        <begin position="180"/>
        <end position="321"/>
    </location>
</feature>
<dbReference type="RefSeq" id="WP_081806466.1">
    <property type="nucleotide sequence ID" value="NZ_AQQY01000004.1"/>
</dbReference>
<protein>
    <submittedName>
        <fullName evidence="7">Lipid A core-O-antigen ligase-like enyme</fullName>
    </submittedName>
</protein>
<feature type="transmembrane region" description="Helical" evidence="5">
    <location>
        <begin position="376"/>
        <end position="392"/>
    </location>
</feature>
<feature type="transmembrane region" description="Helical" evidence="5">
    <location>
        <begin position="220"/>
        <end position="241"/>
    </location>
</feature>
<dbReference type="GO" id="GO:0016874">
    <property type="term" value="F:ligase activity"/>
    <property type="evidence" value="ECO:0007669"/>
    <property type="project" value="UniProtKB-KW"/>
</dbReference>